<sequence>MAIARVLGVNIMATFGIDAVRIDPSNDRITHVRWAAVDAATRNWLSPTSIVEVAQVVDAIRRGDAVWSLFTLGGTRFLGPKIVAVPHTNGHDGIDTDVPNGHIEKCIDDLPRI</sequence>
<gene>
    <name evidence="1" type="ORF">LMG27174_05689</name>
</gene>
<proteinExistence type="predicted"/>
<evidence type="ECO:0000313" key="2">
    <source>
        <dbReference type="Proteomes" id="UP000494205"/>
    </source>
</evidence>
<reference evidence="1 2" key="1">
    <citation type="submission" date="2020-04" db="EMBL/GenBank/DDBJ databases">
        <authorList>
            <person name="De Canck E."/>
        </authorList>
    </citation>
    <scope>NUCLEOTIDE SEQUENCE [LARGE SCALE GENOMIC DNA]</scope>
    <source>
        <strain evidence="1 2">LMG 27174</strain>
    </source>
</reference>
<organism evidence="1 2">
    <name type="scientific">Paraburkholderia rhynchosiae</name>
    <dbReference type="NCBI Taxonomy" id="487049"/>
    <lineage>
        <taxon>Bacteria</taxon>
        <taxon>Pseudomonadati</taxon>
        <taxon>Pseudomonadota</taxon>
        <taxon>Betaproteobacteria</taxon>
        <taxon>Burkholderiales</taxon>
        <taxon>Burkholderiaceae</taxon>
        <taxon>Paraburkholderia</taxon>
    </lineage>
</organism>
<dbReference type="EMBL" id="CADIJZ010000026">
    <property type="protein sequence ID" value="CAB3729818.1"/>
    <property type="molecule type" value="Genomic_DNA"/>
</dbReference>
<name>A0A6J5CC46_9BURK</name>
<evidence type="ECO:0000313" key="1">
    <source>
        <dbReference type="EMBL" id="CAB3729818.1"/>
    </source>
</evidence>
<evidence type="ECO:0008006" key="3">
    <source>
        <dbReference type="Google" id="ProtNLM"/>
    </source>
</evidence>
<protein>
    <recommendedName>
        <fullName evidence="3">Phosphatidylserine/phosphatidylglycerophosphate/ cardiolipin synthase</fullName>
    </recommendedName>
</protein>
<accession>A0A6J5CC46</accession>
<dbReference type="Proteomes" id="UP000494205">
    <property type="component" value="Unassembled WGS sequence"/>
</dbReference>
<dbReference type="AlphaFoldDB" id="A0A6J5CC46"/>